<keyword evidence="2" id="KW-1185">Reference proteome</keyword>
<protein>
    <recommendedName>
        <fullName evidence="3">DUF3445 domain-containing protein</fullName>
    </recommendedName>
</protein>
<name>A0A225NYZ7_9RHOB</name>
<evidence type="ECO:0000313" key="2">
    <source>
        <dbReference type="Proteomes" id="UP000215377"/>
    </source>
</evidence>
<dbReference type="EMBL" id="AQQR01000001">
    <property type="protein sequence ID" value="OWU77356.1"/>
    <property type="molecule type" value="Genomic_DNA"/>
</dbReference>
<gene>
    <name evidence="1" type="ORF">ATO3_01160</name>
</gene>
<dbReference type="AlphaFoldDB" id="A0A225NYZ7"/>
<dbReference type="OrthoDB" id="5242510at2"/>
<dbReference type="Proteomes" id="UP000215377">
    <property type="component" value="Unassembled WGS sequence"/>
</dbReference>
<reference evidence="1 2" key="1">
    <citation type="submission" date="2013-04" db="EMBL/GenBank/DDBJ databases">
        <title>Oceanicola sp. 22II1-22F33 Genome Sequencing.</title>
        <authorList>
            <person name="Lai Q."/>
            <person name="Li G."/>
            <person name="Shao Z."/>
        </authorList>
    </citation>
    <scope>NUCLEOTIDE SEQUENCE [LARGE SCALE GENOMIC DNA]</scope>
    <source>
        <strain evidence="1 2">22II1-22F33</strain>
    </source>
</reference>
<evidence type="ECO:0000313" key="1">
    <source>
        <dbReference type="EMBL" id="OWU77356.1"/>
    </source>
</evidence>
<sequence>MTAVLQTSLPYDHRARPPLPGIKPLGDAPWLIRDEAHAGQMAERDRLLRDHRDKVCLMDERARPAAKELLDMVLDDQFPGAGEVVTRADGVTVAIDRGDPMGTLGRLVQEDFCILERGEAEAEHVLTAGVLCFPASWTLSEKFMRPLVRIHVPVASYDDGIARRVQRLFDGIQPGRPLWRFNVLNYADPTLFQPLSESAKRDHRRKGPFPYLRSERQSLVRLPRTRAVAFTIHTYVLATDALE</sequence>
<accession>A0A225NYZ7</accession>
<dbReference type="InterPro" id="IPR021848">
    <property type="entry name" value="HODM_asu-like"/>
</dbReference>
<dbReference type="Pfam" id="PF11927">
    <property type="entry name" value="HODM_asu-like"/>
    <property type="match status" value="1"/>
</dbReference>
<organism evidence="1 2">
    <name type="scientific">Marinibacterium profundimaris</name>
    <dbReference type="NCBI Taxonomy" id="1679460"/>
    <lineage>
        <taxon>Bacteria</taxon>
        <taxon>Pseudomonadati</taxon>
        <taxon>Pseudomonadota</taxon>
        <taxon>Alphaproteobacteria</taxon>
        <taxon>Rhodobacterales</taxon>
        <taxon>Paracoccaceae</taxon>
        <taxon>Marinibacterium</taxon>
    </lineage>
</organism>
<dbReference type="RefSeq" id="WP_088647964.1">
    <property type="nucleotide sequence ID" value="NZ_AQQR01000001.1"/>
</dbReference>
<evidence type="ECO:0008006" key="3">
    <source>
        <dbReference type="Google" id="ProtNLM"/>
    </source>
</evidence>
<proteinExistence type="predicted"/>
<comment type="caution">
    <text evidence="1">The sequence shown here is derived from an EMBL/GenBank/DDBJ whole genome shotgun (WGS) entry which is preliminary data.</text>
</comment>